<evidence type="ECO:0000256" key="3">
    <source>
        <dbReference type="ARBA" id="ARBA00022525"/>
    </source>
</evidence>
<keyword evidence="4" id="KW-0165">Cleavage on pair of basic residues</keyword>
<dbReference type="Ensembl" id="ENSDCDT00010032676.1">
    <property type="protein sequence ID" value="ENSDCDP00010026402.1"/>
    <property type="gene ID" value="ENSDCDG00010016716.1"/>
</dbReference>
<dbReference type="Proteomes" id="UP000694580">
    <property type="component" value="Chromosome 7"/>
</dbReference>
<reference evidence="7 8" key="1">
    <citation type="submission" date="2020-06" db="EMBL/GenBank/DDBJ databases">
        <authorList>
            <consortium name="Wellcome Sanger Institute Data Sharing"/>
        </authorList>
    </citation>
    <scope>NUCLEOTIDE SEQUENCE [LARGE SCALE GENOMIC DNA]</scope>
</reference>
<gene>
    <name evidence="7" type="primary">NPB</name>
</gene>
<organism evidence="7 8">
    <name type="scientific">Denticeps clupeoides</name>
    <name type="common">denticle herring</name>
    <dbReference type="NCBI Taxonomy" id="299321"/>
    <lineage>
        <taxon>Eukaryota</taxon>
        <taxon>Metazoa</taxon>
        <taxon>Chordata</taxon>
        <taxon>Craniata</taxon>
        <taxon>Vertebrata</taxon>
        <taxon>Euteleostomi</taxon>
        <taxon>Actinopterygii</taxon>
        <taxon>Neopterygii</taxon>
        <taxon>Teleostei</taxon>
        <taxon>Clupei</taxon>
        <taxon>Clupeiformes</taxon>
        <taxon>Denticipitoidei</taxon>
        <taxon>Denticipitidae</taxon>
        <taxon>Denticeps</taxon>
    </lineage>
</organism>
<dbReference type="GO" id="GO:0001664">
    <property type="term" value="F:G protein-coupled receptor binding"/>
    <property type="evidence" value="ECO:0007669"/>
    <property type="project" value="InterPro"/>
</dbReference>
<dbReference type="PANTHER" id="PTHR28553">
    <property type="entry name" value="NEUROPEPTIDE B"/>
    <property type="match status" value="1"/>
</dbReference>
<dbReference type="Pfam" id="PF15180">
    <property type="entry name" value="NPBW"/>
    <property type="match status" value="1"/>
</dbReference>
<dbReference type="GO" id="GO:0007631">
    <property type="term" value="P:feeding behavior"/>
    <property type="evidence" value="ECO:0007669"/>
    <property type="project" value="TreeGrafter"/>
</dbReference>
<dbReference type="PRINTS" id="PR01888">
    <property type="entry name" value="NROPEPTIDEBW"/>
</dbReference>
<comment type="subcellular location">
    <subcellularLocation>
        <location evidence="1">Secreted</location>
    </subcellularLocation>
</comment>
<evidence type="ECO:0000313" key="8">
    <source>
        <dbReference type="Proteomes" id="UP000694580"/>
    </source>
</evidence>
<dbReference type="AlphaFoldDB" id="A0A8C4A8K2"/>
<evidence type="ECO:0000256" key="6">
    <source>
        <dbReference type="SAM" id="SignalP"/>
    </source>
</evidence>
<dbReference type="GO" id="GO:0007186">
    <property type="term" value="P:G protein-coupled receptor signaling pathway"/>
    <property type="evidence" value="ECO:0007669"/>
    <property type="project" value="TreeGrafter"/>
</dbReference>
<evidence type="ECO:0000256" key="2">
    <source>
        <dbReference type="ARBA" id="ARBA00005292"/>
    </source>
</evidence>
<proteinExistence type="inferred from homology"/>
<dbReference type="GO" id="GO:0005576">
    <property type="term" value="C:extracellular region"/>
    <property type="evidence" value="ECO:0007669"/>
    <property type="project" value="UniProtKB-SubCell"/>
</dbReference>
<dbReference type="InterPro" id="IPR013297">
    <property type="entry name" value="Neuropept_BW_pre"/>
</dbReference>
<name>A0A8C4A8K2_9TELE</name>
<dbReference type="PANTHER" id="PTHR28553:SF1">
    <property type="entry name" value="NEUROPEPTIDE B"/>
    <property type="match status" value="1"/>
</dbReference>
<dbReference type="GeneTree" id="ENSGT00940000158204"/>
<keyword evidence="8" id="KW-1185">Reference proteome</keyword>
<evidence type="ECO:0000256" key="1">
    <source>
        <dbReference type="ARBA" id="ARBA00004613"/>
    </source>
</evidence>
<dbReference type="Ensembl" id="ENSDCDT00010012475.1">
    <property type="protein sequence ID" value="ENSDCDP00010011900.1"/>
    <property type="gene ID" value="ENSDCDG00010005303.1"/>
</dbReference>
<accession>A0A8C4A8K2</accession>
<evidence type="ECO:0000313" key="7">
    <source>
        <dbReference type="Ensembl" id="ENSDCDP00010011900.1"/>
    </source>
</evidence>
<feature type="chain" id="PRO_5044680207" description="Neuropeptide B" evidence="6">
    <location>
        <begin position="28"/>
        <end position="133"/>
    </location>
</feature>
<keyword evidence="5 6" id="KW-0732">Signal</keyword>
<sequence>MHASVRSPALLLWLLSALLSTSSPAEAWYKQGTGPSFHSVGRASGLLSGLRRSPHARRTSPESDGSAENLVGKELRSAVSKMGSGRLLYASVCIRDVSPDLQSCELLKDDVGLVLCTGHIFLSLDSRDCDSSA</sequence>
<feature type="signal peptide" evidence="6">
    <location>
        <begin position="1"/>
        <end position="27"/>
    </location>
</feature>
<keyword evidence="3" id="KW-0964">Secreted</keyword>
<reference evidence="7" key="2">
    <citation type="submission" date="2025-05" db="UniProtKB">
        <authorList>
            <consortium name="Ensembl"/>
        </authorList>
    </citation>
    <scope>IDENTIFICATION</scope>
</reference>
<evidence type="ECO:0000256" key="4">
    <source>
        <dbReference type="ARBA" id="ARBA00022685"/>
    </source>
</evidence>
<evidence type="ECO:0008006" key="9">
    <source>
        <dbReference type="Google" id="ProtNLM"/>
    </source>
</evidence>
<comment type="similarity">
    <text evidence="2">Belongs to the neuropeptide B/W family.</text>
</comment>
<evidence type="ECO:0000256" key="5">
    <source>
        <dbReference type="ARBA" id="ARBA00022729"/>
    </source>
</evidence>
<protein>
    <recommendedName>
        <fullName evidence="9">Neuropeptide B</fullName>
    </recommendedName>
</protein>